<comment type="caution">
    <text evidence="1">The sequence shown here is derived from an EMBL/GenBank/DDBJ whole genome shotgun (WGS) entry which is preliminary data.</text>
</comment>
<gene>
    <name evidence="1" type="ORF">D5H78_15815</name>
</gene>
<name>A0A3A3YUF0_9ACTN</name>
<dbReference type="OrthoDB" id="3524093at2"/>
<accession>A0A3A3YUF0</accession>
<keyword evidence="2" id="KW-1185">Reference proteome</keyword>
<evidence type="ECO:0000313" key="1">
    <source>
        <dbReference type="EMBL" id="RJK93879.1"/>
    </source>
</evidence>
<dbReference type="AlphaFoldDB" id="A0A3A3YUF0"/>
<organism evidence="1 2">
    <name type="scientific">Vallicoccus soli</name>
    <dbReference type="NCBI Taxonomy" id="2339232"/>
    <lineage>
        <taxon>Bacteria</taxon>
        <taxon>Bacillati</taxon>
        <taxon>Actinomycetota</taxon>
        <taxon>Actinomycetes</taxon>
        <taxon>Motilibacterales</taxon>
        <taxon>Vallicoccaceae</taxon>
        <taxon>Vallicoccus</taxon>
    </lineage>
</organism>
<protein>
    <submittedName>
        <fullName evidence="1">Uncharacterized protein</fullName>
    </submittedName>
</protein>
<reference evidence="1 2" key="1">
    <citation type="submission" date="2018-09" db="EMBL/GenBank/DDBJ databases">
        <title>YIM 75000 draft genome.</title>
        <authorList>
            <person name="Tang S."/>
            <person name="Feng Y."/>
        </authorList>
    </citation>
    <scope>NUCLEOTIDE SEQUENCE [LARGE SCALE GENOMIC DNA]</scope>
    <source>
        <strain evidence="1 2">YIM 75000</strain>
    </source>
</reference>
<proteinExistence type="predicted"/>
<dbReference type="Proteomes" id="UP000265614">
    <property type="component" value="Unassembled WGS sequence"/>
</dbReference>
<dbReference type="EMBL" id="QZEZ01000008">
    <property type="protein sequence ID" value="RJK93879.1"/>
    <property type="molecule type" value="Genomic_DNA"/>
</dbReference>
<sequence>MTPAAADPLALPRSARLVAWGNAVLAGAASLDEAAAEVVAGDDLHRVRAADDVPVGLAGLDDGEVGLTLALGTLRAAGVTGLRLVLPAPGDAAGLPGPPAFNAPAVLAGEAVLTDGGARPVGLVPDVQALGSSGTAVRWGAYAVAAPRVGDLPPLAEAERELAGAVRAATELLSRLDVARSDPAALAEVARAREGAGDGLAPGYPARAHRVMAQARLVLAVAAIARRSPGGAATAGEAAARLGALAPLDRAGRRAVAAACNAVLEPARD</sequence>
<evidence type="ECO:0000313" key="2">
    <source>
        <dbReference type="Proteomes" id="UP000265614"/>
    </source>
</evidence>